<evidence type="ECO:0000313" key="7">
    <source>
        <dbReference type="EMBL" id="TCO62764.1"/>
    </source>
</evidence>
<name>A0A4R2JT12_9PSEU</name>
<dbReference type="RefSeq" id="WP_132114773.1">
    <property type="nucleotide sequence ID" value="NZ_SLWS01000002.1"/>
</dbReference>
<dbReference type="InterPro" id="IPR014710">
    <property type="entry name" value="RmlC-like_jellyroll"/>
</dbReference>
<dbReference type="InterPro" id="IPR050397">
    <property type="entry name" value="Env_Response_Regulators"/>
</dbReference>
<accession>A0A4R2JT12</accession>
<dbReference type="InterPro" id="IPR012318">
    <property type="entry name" value="HTH_CRP"/>
</dbReference>
<dbReference type="PROSITE" id="PS51063">
    <property type="entry name" value="HTH_CRP_2"/>
    <property type="match status" value="1"/>
</dbReference>
<feature type="region of interest" description="Disordered" evidence="4">
    <location>
        <begin position="228"/>
        <end position="250"/>
    </location>
</feature>
<dbReference type="GO" id="GO:0005829">
    <property type="term" value="C:cytosol"/>
    <property type="evidence" value="ECO:0007669"/>
    <property type="project" value="TreeGrafter"/>
</dbReference>
<feature type="domain" description="HTH crp-type" evidence="6">
    <location>
        <begin position="147"/>
        <end position="220"/>
    </location>
</feature>
<dbReference type="CDD" id="cd00038">
    <property type="entry name" value="CAP_ED"/>
    <property type="match status" value="1"/>
</dbReference>
<dbReference type="SMART" id="SM00100">
    <property type="entry name" value="cNMP"/>
    <property type="match status" value="1"/>
</dbReference>
<evidence type="ECO:0000256" key="2">
    <source>
        <dbReference type="ARBA" id="ARBA00023125"/>
    </source>
</evidence>
<feature type="domain" description="Cyclic nucleotide-binding" evidence="5">
    <location>
        <begin position="12"/>
        <end position="100"/>
    </location>
</feature>
<dbReference type="SMART" id="SM00419">
    <property type="entry name" value="HTH_CRP"/>
    <property type="match status" value="1"/>
</dbReference>
<proteinExistence type="predicted"/>
<dbReference type="GO" id="GO:0003677">
    <property type="term" value="F:DNA binding"/>
    <property type="evidence" value="ECO:0007669"/>
    <property type="project" value="UniProtKB-KW"/>
</dbReference>
<dbReference type="GO" id="GO:0003700">
    <property type="term" value="F:DNA-binding transcription factor activity"/>
    <property type="evidence" value="ECO:0007669"/>
    <property type="project" value="TreeGrafter"/>
</dbReference>
<keyword evidence="8" id="KW-1185">Reference proteome</keyword>
<evidence type="ECO:0000256" key="1">
    <source>
        <dbReference type="ARBA" id="ARBA00023015"/>
    </source>
</evidence>
<dbReference type="PROSITE" id="PS50042">
    <property type="entry name" value="CNMP_BINDING_3"/>
    <property type="match status" value="1"/>
</dbReference>
<dbReference type="SUPFAM" id="SSF46785">
    <property type="entry name" value="Winged helix' DNA-binding domain"/>
    <property type="match status" value="1"/>
</dbReference>
<keyword evidence="2" id="KW-0238">DNA-binding</keyword>
<protein>
    <submittedName>
        <fullName evidence="7">CRP/FNR family transcriptional regulator</fullName>
    </submittedName>
</protein>
<evidence type="ECO:0000256" key="4">
    <source>
        <dbReference type="SAM" id="MobiDB-lite"/>
    </source>
</evidence>
<reference evidence="7 8" key="1">
    <citation type="submission" date="2019-03" db="EMBL/GenBank/DDBJ databases">
        <title>Genomic Encyclopedia of Type Strains, Phase IV (KMG-IV): sequencing the most valuable type-strain genomes for metagenomic binning, comparative biology and taxonomic classification.</title>
        <authorList>
            <person name="Goeker M."/>
        </authorList>
    </citation>
    <scope>NUCLEOTIDE SEQUENCE [LARGE SCALE GENOMIC DNA]</scope>
    <source>
        <strain evidence="7 8">DSM 45934</strain>
    </source>
</reference>
<dbReference type="OrthoDB" id="892842at2"/>
<dbReference type="Gene3D" id="2.60.120.10">
    <property type="entry name" value="Jelly Rolls"/>
    <property type="match status" value="1"/>
</dbReference>
<dbReference type="PANTHER" id="PTHR24567">
    <property type="entry name" value="CRP FAMILY TRANSCRIPTIONAL REGULATORY PROTEIN"/>
    <property type="match status" value="1"/>
</dbReference>
<dbReference type="Pfam" id="PF13545">
    <property type="entry name" value="HTH_Crp_2"/>
    <property type="match status" value="1"/>
</dbReference>
<dbReference type="InterPro" id="IPR036388">
    <property type="entry name" value="WH-like_DNA-bd_sf"/>
</dbReference>
<evidence type="ECO:0000259" key="5">
    <source>
        <dbReference type="PROSITE" id="PS50042"/>
    </source>
</evidence>
<evidence type="ECO:0000259" key="6">
    <source>
        <dbReference type="PROSITE" id="PS51063"/>
    </source>
</evidence>
<evidence type="ECO:0000256" key="3">
    <source>
        <dbReference type="ARBA" id="ARBA00023163"/>
    </source>
</evidence>
<keyword evidence="3" id="KW-0804">Transcription</keyword>
<dbReference type="Proteomes" id="UP000295680">
    <property type="component" value="Unassembled WGS sequence"/>
</dbReference>
<dbReference type="PANTHER" id="PTHR24567:SF74">
    <property type="entry name" value="HTH-TYPE TRANSCRIPTIONAL REGULATOR ARCR"/>
    <property type="match status" value="1"/>
</dbReference>
<dbReference type="InterPro" id="IPR018488">
    <property type="entry name" value="cNMP-bd_CS"/>
</dbReference>
<dbReference type="Gene3D" id="1.10.10.10">
    <property type="entry name" value="Winged helix-like DNA-binding domain superfamily/Winged helix DNA-binding domain"/>
    <property type="match status" value="1"/>
</dbReference>
<dbReference type="Pfam" id="PF00027">
    <property type="entry name" value="cNMP_binding"/>
    <property type="match status" value="1"/>
</dbReference>
<dbReference type="InterPro" id="IPR000595">
    <property type="entry name" value="cNMP-bd_dom"/>
</dbReference>
<gene>
    <name evidence="7" type="ORF">EV192_102903</name>
</gene>
<dbReference type="InterPro" id="IPR036390">
    <property type="entry name" value="WH_DNA-bd_sf"/>
</dbReference>
<dbReference type="InterPro" id="IPR018490">
    <property type="entry name" value="cNMP-bd_dom_sf"/>
</dbReference>
<comment type="caution">
    <text evidence="7">The sequence shown here is derived from an EMBL/GenBank/DDBJ whole genome shotgun (WGS) entry which is preliminary data.</text>
</comment>
<dbReference type="AlphaFoldDB" id="A0A4R2JT12"/>
<sequence length="250" mass="27133">MATSNGLRATPLLAGLSPEVVAEFLDLAADRAFARGEALFAEGDKGGGVFVLLSGKVKMTRPGPDGKDVVLNMAGPGDLLGELAVFDGGARQATATAVRDTAACWVSTRAMLGWLARHPSASFRMMCLLAERIRLVNDRLEDASAASDVATRVARALVEQGSRFGWRTPDGLRLTLDLSQDELAHHVRASRERVNQVLMEFARRGWIRRECDEFVVINAPALTQRARYRPETAARRPSVTAPPRSRVARG</sequence>
<keyword evidence="1" id="KW-0805">Transcription regulation</keyword>
<dbReference type="PROSITE" id="PS00889">
    <property type="entry name" value="CNMP_BINDING_2"/>
    <property type="match status" value="1"/>
</dbReference>
<dbReference type="SUPFAM" id="SSF51206">
    <property type="entry name" value="cAMP-binding domain-like"/>
    <property type="match status" value="1"/>
</dbReference>
<organism evidence="7 8">
    <name type="scientific">Actinocrispum wychmicini</name>
    <dbReference type="NCBI Taxonomy" id="1213861"/>
    <lineage>
        <taxon>Bacteria</taxon>
        <taxon>Bacillati</taxon>
        <taxon>Actinomycetota</taxon>
        <taxon>Actinomycetes</taxon>
        <taxon>Pseudonocardiales</taxon>
        <taxon>Pseudonocardiaceae</taxon>
        <taxon>Actinocrispum</taxon>
    </lineage>
</organism>
<evidence type="ECO:0000313" key="8">
    <source>
        <dbReference type="Proteomes" id="UP000295680"/>
    </source>
</evidence>
<dbReference type="EMBL" id="SLWS01000002">
    <property type="protein sequence ID" value="TCO62764.1"/>
    <property type="molecule type" value="Genomic_DNA"/>
</dbReference>